<dbReference type="PIRSF" id="PIRSF006470">
    <property type="entry name" value="DctB"/>
    <property type="match status" value="1"/>
</dbReference>
<dbReference type="InterPro" id="IPR038404">
    <property type="entry name" value="TRAP_DctP_sf"/>
</dbReference>
<dbReference type="InterPro" id="IPR018389">
    <property type="entry name" value="DctP_fam"/>
</dbReference>
<dbReference type="PANTHER" id="PTHR33376">
    <property type="match status" value="1"/>
</dbReference>
<comment type="subcellular location">
    <subcellularLocation>
        <location evidence="1">Periplasm</location>
    </subcellularLocation>
</comment>
<dbReference type="InterPro" id="IPR004682">
    <property type="entry name" value="TRAP_DctP"/>
</dbReference>
<protein>
    <submittedName>
        <fullName evidence="5">DctP family TRAP transporter solute-binding subunit</fullName>
    </submittedName>
</protein>
<evidence type="ECO:0000256" key="2">
    <source>
        <dbReference type="ARBA" id="ARBA00022729"/>
    </source>
</evidence>
<sequence>MFMKVTVTAVALCGTLIGGSIAAQAETLRASLIGPIETAQGQGLQKFAELVKERSGGELEVEIYPDGQLGNLAESVEQVQSGIIDMTTAVPSILAEFVPELQVFGVPFLFRDYDHWTKVVDGEIGAEFSEMTTAKADTVILGYFGGSVRNLVTRKKVETLDDAAGLKVRLHPTEVLSAAWSSVGIQPTVLAYGEIYNGLQLGVVDGLENEPEWVKRMKFYEQAPYITLTQHEIVTRPFIFSAKTMDRLTDEQKQIILEAGAEAAAYEREIEHGLDQETLNELITELGAEAQEIDKDKFQATAAAALEPVLENAGLTATVEKIKAVE</sequence>
<name>A0A6B0TSW6_9RHOB</name>
<keyword evidence="2 4" id="KW-0732">Signal</keyword>
<dbReference type="PANTHER" id="PTHR33376:SF2">
    <property type="entry name" value="DICARBOXYLATE-BINDING PERIPLASMIC PROTEIN"/>
    <property type="match status" value="1"/>
</dbReference>
<dbReference type="GO" id="GO:0055085">
    <property type="term" value="P:transmembrane transport"/>
    <property type="evidence" value="ECO:0007669"/>
    <property type="project" value="InterPro"/>
</dbReference>
<evidence type="ECO:0000313" key="6">
    <source>
        <dbReference type="Proteomes" id="UP000436016"/>
    </source>
</evidence>
<organism evidence="5 6">
    <name type="scientific">Oceanomicrobium pacificus</name>
    <dbReference type="NCBI Taxonomy" id="2692916"/>
    <lineage>
        <taxon>Bacteria</taxon>
        <taxon>Pseudomonadati</taxon>
        <taxon>Pseudomonadota</taxon>
        <taxon>Alphaproteobacteria</taxon>
        <taxon>Rhodobacterales</taxon>
        <taxon>Paracoccaceae</taxon>
        <taxon>Oceanomicrobium</taxon>
    </lineage>
</organism>
<proteinExistence type="predicted"/>
<dbReference type="Gene3D" id="3.40.190.170">
    <property type="entry name" value="Bacterial extracellular solute-binding protein, family 7"/>
    <property type="match status" value="1"/>
</dbReference>
<dbReference type="CDD" id="cd13603">
    <property type="entry name" value="PBP2_TRAP_Siap_TeaA_like"/>
    <property type="match status" value="1"/>
</dbReference>
<comment type="caution">
    <text evidence="5">The sequence shown here is derived from an EMBL/GenBank/DDBJ whole genome shotgun (WGS) entry which is preliminary data.</text>
</comment>
<dbReference type="Pfam" id="PF03480">
    <property type="entry name" value="DctP"/>
    <property type="match status" value="1"/>
</dbReference>
<dbReference type="GO" id="GO:0030246">
    <property type="term" value="F:carbohydrate binding"/>
    <property type="evidence" value="ECO:0007669"/>
    <property type="project" value="TreeGrafter"/>
</dbReference>
<keyword evidence="3" id="KW-0574">Periplasm</keyword>
<evidence type="ECO:0000256" key="1">
    <source>
        <dbReference type="ARBA" id="ARBA00004418"/>
    </source>
</evidence>
<dbReference type="NCBIfam" id="TIGR00787">
    <property type="entry name" value="dctP"/>
    <property type="match status" value="1"/>
</dbReference>
<keyword evidence="6" id="KW-1185">Reference proteome</keyword>
<dbReference type="Proteomes" id="UP000436016">
    <property type="component" value="Unassembled WGS sequence"/>
</dbReference>
<reference evidence="5 6" key="1">
    <citation type="submission" date="2019-12" db="EMBL/GenBank/DDBJ databases">
        <title>Strain KN286 was isolated from seawater, which was collected from Caroline Seamount in the tropical western Pacific.</title>
        <authorList>
            <person name="Wang Q."/>
        </authorList>
    </citation>
    <scope>NUCLEOTIDE SEQUENCE [LARGE SCALE GENOMIC DNA]</scope>
    <source>
        <strain evidence="5 6">KN286</strain>
    </source>
</reference>
<dbReference type="GO" id="GO:0030288">
    <property type="term" value="C:outer membrane-bounded periplasmic space"/>
    <property type="evidence" value="ECO:0007669"/>
    <property type="project" value="InterPro"/>
</dbReference>
<gene>
    <name evidence="5" type="ORF">GSH16_02760</name>
</gene>
<dbReference type="AlphaFoldDB" id="A0A6B0TSW6"/>
<feature type="chain" id="PRO_5025628653" evidence="4">
    <location>
        <begin position="26"/>
        <end position="326"/>
    </location>
</feature>
<evidence type="ECO:0000256" key="3">
    <source>
        <dbReference type="ARBA" id="ARBA00022764"/>
    </source>
</evidence>
<dbReference type="EMBL" id="WUWG01000001">
    <property type="protein sequence ID" value="MXU64354.1"/>
    <property type="molecule type" value="Genomic_DNA"/>
</dbReference>
<evidence type="ECO:0000313" key="5">
    <source>
        <dbReference type="EMBL" id="MXU64354.1"/>
    </source>
</evidence>
<dbReference type="NCBIfam" id="NF037995">
    <property type="entry name" value="TRAP_S1"/>
    <property type="match status" value="1"/>
</dbReference>
<feature type="signal peptide" evidence="4">
    <location>
        <begin position="1"/>
        <end position="25"/>
    </location>
</feature>
<evidence type="ECO:0000256" key="4">
    <source>
        <dbReference type="SAM" id="SignalP"/>
    </source>
</evidence>
<dbReference type="RefSeq" id="WP_160851630.1">
    <property type="nucleotide sequence ID" value="NZ_WUWG01000001.1"/>
</dbReference>
<accession>A0A6B0TSW6</accession>